<name>A0ABT0TRQ4_9HELI</name>
<dbReference type="Pfam" id="PF02618">
    <property type="entry name" value="YceG"/>
    <property type="match status" value="1"/>
</dbReference>
<evidence type="ECO:0000256" key="3">
    <source>
        <dbReference type="ARBA" id="ARBA00022989"/>
    </source>
</evidence>
<proteinExistence type="inferred from homology"/>
<keyword evidence="6 7" id="KW-0961">Cell wall biogenesis/degradation</keyword>
<keyword evidence="5 7" id="KW-0456">Lyase</keyword>
<protein>
    <recommendedName>
        <fullName evidence="7">Endolytic murein transglycosylase</fullName>
        <ecNumber evidence="7">4.2.2.29</ecNumber>
    </recommendedName>
    <alternativeName>
        <fullName evidence="7">Peptidoglycan lytic transglycosylase</fullName>
    </alternativeName>
    <alternativeName>
        <fullName evidence="7">Peptidoglycan polymerization terminase</fullName>
    </alternativeName>
</protein>
<accession>A0ABT0TRQ4</accession>
<dbReference type="PANTHER" id="PTHR30518">
    <property type="entry name" value="ENDOLYTIC MUREIN TRANSGLYCOSYLASE"/>
    <property type="match status" value="1"/>
</dbReference>
<sequence length="316" mass="36668">MNAPSIKDKKKIIFSNLVDVFFMIVIVLCFYLQIPINSSRIVYIPQGGTNEIITYLDKNNFDVNRFDGYMLHFFGYLQSGWLNIGQTRLTKGDFLYGLMNSKAALEDITLIPGETLYFFIDEVAKQLNLDSKKLELFYRQYAPYEDGVILANTYKIPKGISEKHLMYYLVNTSLKEHKKWAIKFLGEYDQKQWFRYVTIASIIQKESANTEEMPLVGAVIHNRLKLKMRLQMDGALNYGRFSHTKVTPEMIRNDTTSYNTYRYNGIPNVPVGSVSFKAIQAAIFPANVDYLYFVRNKNGTHSFSKTYKEHLNNFSQ</sequence>
<dbReference type="EC" id="4.2.2.29" evidence="7"/>
<dbReference type="RefSeq" id="WP_250603096.1">
    <property type="nucleotide sequence ID" value="NZ_JAMOKX010000001.1"/>
</dbReference>
<comment type="catalytic activity">
    <reaction evidence="7">
        <text>a peptidoglycan chain = a peptidoglycan chain with N-acetyl-1,6-anhydromuramyl-[peptide] at the reducing end + a peptidoglycan chain with N-acetylglucosamine at the non-reducing end.</text>
        <dbReference type="EC" id="4.2.2.29"/>
    </reaction>
</comment>
<dbReference type="InterPro" id="IPR003770">
    <property type="entry name" value="MLTG-like"/>
</dbReference>
<feature type="transmembrane region" description="Helical" evidence="7">
    <location>
        <begin position="12"/>
        <end position="34"/>
    </location>
</feature>
<evidence type="ECO:0000256" key="1">
    <source>
        <dbReference type="ARBA" id="ARBA00022475"/>
    </source>
</evidence>
<evidence type="ECO:0000256" key="4">
    <source>
        <dbReference type="ARBA" id="ARBA00023136"/>
    </source>
</evidence>
<keyword evidence="2 7" id="KW-0812">Transmembrane</keyword>
<comment type="function">
    <text evidence="7">Functions as a peptidoglycan terminase that cleaves nascent peptidoglycan strands endolytically to terminate their elongation.</text>
</comment>
<evidence type="ECO:0000256" key="7">
    <source>
        <dbReference type="HAMAP-Rule" id="MF_02065"/>
    </source>
</evidence>
<dbReference type="HAMAP" id="MF_02065">
    <property type="entry name" value="MltG"/>
    <property type="match status" value="1"/>
</dbReference>
<keyword evidence="3 7" id="KW-1133">Transmembrane helix</keyword>
<dbReference type="Gene3D" id="3.30.160.60">
    <property type="entry name" value="Classic Zinc Finger"/>
    <property type="match status" value="1"/>
</dbReference>
<keyword evidence="4 7" id="KW-0472">Membrane</keyword>
<keyword evidence="9" id="KW-1185">Reference proteome</keyword>
<comment type="caution">
    <text evidence="8">The sequence shown here is derived from an EMBL/GenBank/DDBJ whole genome shotgun (WGS) entry which is preliminary data.</text>
</comment>
<comment type="subcellular location">
    <subcellularLocation>
        <location evidence="7">Cell membrane</location>
        <topology evidence="7">Single-pass membrane protein</topology>
    </subcellularLocation>
</comment>
<reference evidence="8" key="1">
    <citation type="submission" date="2022-06" db="EMBL/GenBank/DDBJ databases">
        <title>Helicobacter colisuis sp. nov.</title>
        <authorList>
            <person name="Papic B."/>
            <person name="Gruntar I."/>
        </authorList>
    </citation>
    <scope>NUCLEOTIDE SEQUENCE</scope>
    <source>
        <strain evidence="8">11154-15</strain>
    </source>
</reference>
<evidence type="ECO:0000313" key="8">
    <source>
        <dbReference type="EMBL" id="MCL9818606.1"/>
    </source>
</evidence>
<gene>
    <name evidence="7 8" type="primary">mltG</name>
    <name evidence="8" type="ORF">NCR95_00205</name>
</gene>
<dbReference type="Proteomes" id="UP001057522">
    <property type="component" value="Unassembled WGS sequence"/>
</dbReference>
<evidence type="ECO:0000256" key="2">
    <source>
        <dbReference type="ARBA" id="ARBA00022692"/>
    </source>
</evidence>
<comment type="similarity">
    <text evidence="7">Belongs to the transglycosylase MltG family.</text>
</comment>
<dbReference type="NCBIfam" id="TIGR00247">
    <property type="entry name" value="endolytic transglycosylase MltG"/>
    <property type="match status" value="1"/>
</dbReference>
<feature type="site" description="Important for catalytic activity" evidence="7">
    <location>
        <position position="206"/>
    </location>
</feature>
<dbReference type="PANTHER" id="PTHR30518:SF2">
    <property type="entry name" value="ENDOLYTIC MUREIN TRANSGLYCOSYLASE"/>
    <property type="match status" value="1"/>
</dbReference>
<evidence type="ECO:0000313" key="9">
    <source>
        <dbReference type="Proteomes" id="UP001057522"/>
    </source>
</evidence>
<organism evidence="8 9">
    <name type="scientific">Helicobacter colisuis</name>
    <dbReference type="NCBI Taxonomy" id="2949739"/>
    <lineage>
        <taxon>Bacteria</taxon>
        <taxon>Pseudomonadati</taxon>
        <taxon>Campylobacterota</taxon>
        <taxon>Epsilonproteobacteria</taxon>
        <taxon>Campylobacterales</taxon>
        <taxon>Helicobacteraceae</taxon>
        <taxon>Helicobacter</taxon>
    </lineage>
</organism>
<keyword evidence="1 7" id="KW-1003">Cell membrane</keyword>
<evidence type="ECO:0000256" key="5">
    <source>
        <dbReference type="ARBA" id="ARBA00023239"/>
    </source>
</evidence>
<dbReference type="EMBL" id="JAMOKX010000001">
    <property type="protein sequence ID" value="MCL9818606.1"/>
    <property type="molecule type" value="Genomic_DNA"/>
</dbReference>
<evidence type="ECO:0000256" key="6">
    <source>
        <dbReference type="ARBA" id="ARBA00023316"/>
    </source>
</evidence>